<protein>
    <submittedName>
        <fullName evidence="2">Uncharacterized protein</fullName>
    </submittedName>
</protein>
<evidence type="ECO:0000256" key="1">
    <source>
        <dbReference type="SAM" id="MobiDB-lite"/>
    </source>
</evidence>
<sequence length="109" mass="11827">MCTAYVIQRHTYILGYPRPTLARDFAMQVVSPPNEKSSHAAISRMRSHTKRREVGVGRGDRGASDVRATDNASRAQTVNVPVHPPPPASHDDLVPAPPHCTVLPVGTPE</sequence>
<feature type="compositionally biased region" description="Polar residues" evidence="1">
    <location>
        <begin position="70"/>
        <end position="79"/>
    </location>
</feature>
<name>A0A4C1YI00_EUMVA</name>
<proteinExistence type="predicted"/>
<feature type="compositionally biased region" description="Basic and acidic residues" evidence="1">
    <location>
        <begin position="52"/>
        <end position="68"/>
    </location>
</feature>
<accession>A0A4C1YI00</accession>
<keyword evidence="3" id="KW-1185">Reference proteome</keyword>
<dbReference type="EMBL" id="BGZK01001200">
    <property type="protein sequence ID" value="GBP74269.1"/>
    <property type="molecule type" value="Genomic_DNA"/>
</dbReference>
<dbReference type="AlphaFoldDB" id="A0A4C1YI00"/>
<reference evidence="2 3" key="1">
    <citation type="journal article" date="2019" name="Commun. Biol.">
        <title>The bagworm genome reveals a unique fibroin gene that provides high tensile strength.</title>
        <authorList>
            <person name="Kono N."/>
            <person name="Nakamura H."/>
            <person name="Ohtoshi R."/>
            <person name="Tomita M."/>
            <person name="Numata K."/>
            <person name="Arakawa K."/>
        </authorList>
    </citation>
    <scope>NUCLEOTIDE SEQUENCE [LARGE SCALE GENOMIC DNA]</scope>
</reference>
<gene>
    <name evidence="2" type="ORF">EVAR_51670_1</name>
</gene>
<organism evidence="2 3">
    <name type="scientific">Eumeta variegata</name>
    <name type="common">Bagworm moth</name>
    <name type="synonym">Eumeta japonica</name>
    <dbReference type="NCBI Taxonomy" id="151549"/>
    <lineage>
        <taxon>Eukaryota</taxon>
        <taxon>Metazoa</taxon>
        <taxon>Ecdysozoa</taxon>
        <taxon>Arthropoda</taxon>
        <taxon>Hexapoda</taxon>
        <taxon>Insecta</taxon>
        <taxon>Pterygota</taxon>
        <taxon>Neoptera</taxon>
        <taxon>Endopterygota</taxon>
        <taxon>Lepidoptera</taxon>
        <taxon>Glossata</taxon>
        <taxon>Ditrysia</taxon>
        <taxon>Tineoidea</taxon>
        <taxon>Psychidae</taxon>
        <taxon>Oiketicinae</taxon>
        <taxon>Eumeta</taxon>
    </lineage>
</organism>
<evidence type="ECO:0000313" key="2">
    <source>
        <dbReference type="EMBL" id="GBP74269.1"/>
    </source>
</evidence>
<comment type="caution">
    <text evidence="2">The sequence shown here is derived from an EMBL/GenBank/DDBJ whole genome shotgun (WGS) entry which is preliminary data.</text>
</comment>
<dbReference type="Proteomes" id="UP000299102">
    <property type="component" value="Unassembled WGS sequence"/>
</dbReference>
<evidence type="ECO:0000313" key="3">
    <source>
        <dbReference type="Proteomes" id="UP000299102"/>
    </source>
</evidence>
<feature type="region of interest" description="Disordered" evidence="1">
    <location>
        <begin position="32"/>
        <end position="109"/>
    </location>
</feature>